<evidence type="ECO:0000313" key="3">
    <source>
        <dbReference type="Proteomes" id="UP000037136"/>
    </source>
</evidence>
<feature type="compositionally biased region" description="Low complexity" evidence="1">
    <location>
        <begin position="458"/>
        <end position="467"/>
    </location>
</feature>
<reference evidence="2 3" key="2">
    <citation type="journal article" date="2017" name="Sci. Rep.">
        <title>Ant-infecting Ophiocordyceps genomes reveal a high diversity of potential behavioral manipulation genes and a possible major role for enterotoxins.</title>
        <authorList>
            <person name="de Bekker C."/>
            <person name="Ohm R.A."/>
            <person name="Evans H.C."/>
            <person name="Brachmann A."/>
            <person name="Hughes D.P."/>
        </authorList>
    </citation>
    <scope>NUCLEOTIDE SEQUENCE [LARGE SCALE GENOMIC DNA]</scope>
    <source>
        <strain evidence="2 3">SC16a</strain>
    </source>
</reference>
<dbReference type="Proteomes" id="UP000037136">
    <property type="component" value="Unassembled WGS sequence"/>
</dbReference>
<keyword evidence="3" id="KW-1185">Reference proteome</keyword>
<dbReference type="EMBL" id="LAZP02000121">
    <property type="protein sequence ID" value="PFH60564.1"/>
    <property type="molecule type" value="Genomic_DNA"/>
</dbReference>
<sequence>MLLRPAGLVMACSLLPRLGSCDRHQELERRSPPSFIDASPIGSNRFMYVVSTIAISSAFNVGIHGCFSAHHPVLQRGSYETANIIPGYSNVLAHTNPEAAILGWARSWTATRRLRQSAGVTVQIFALSLSPDDRILASLEDDTVIFSSYCSPCRTQAWSSSVVHFYGRLPTLADYAAYTDPAVVRSALLRLQWYARRYSYAARLADLPPIRSAPIGGNLCQCSPRYDVSRQLDSLAAMGPAILNALHPTAEQAMEEIFCDHLETHSDYDRCRDVAARVAQGRFGIQPRIGPVEQAVAGPSHLDRPATQGPVTPLKETPDPAGAVPALPRPISPPEPPVIPRPITGSLTPRPITGSVLPRPIAGPLRPAGSRNLSPMVPLPRPIAPRPPLRELNPYAPFPAPPIPTVDLTDAMPGPTAPQATPVFEVPSPAAPVAPNLGPIPHAQHRERPLPYPLAPPRTQTSSTRSTHGLDGLDHAPFPIPDLRQSTTAGYVTVPDASQRELENELQQIACQEIDTDADVFQGVWDVLRPFMGMAVELLQQHFPNMDQAALLTLSQGSCFPFHQHRMHKRSDGELLDYASLTVNATVCESLAVSIAGKVSNLPPEIESRLREPVLDVLEAPQNCVHFKSLHVRIELGYSNIYFIEGAGTNDDIFITVGKQTIKLLSSPWYGSVANKPVNLTQAFGTEVISLDQFTGFRLFPQRSPKMPPGGDPFNLKSLIFSARCVEQPHREAVVDKHSLVNKNIWRLRWPSEFSDDISVHDWHFSPYDTKADTLAVSLPGRPNACTYLKALKVRLTLDGLWQSWFSGGTSDNVYLSVGMENKPSRGLLPLTQSPSAGSDFTAEFDLDKFFGQKTVPVSAILSYVNLYATPGAGHSPNDTDSWKIKSIIFDGQCSDNNKTVRANIIFPQGKWVERRAGKEWGMVYSHDKMGLDRWIRVD</sequence>
<evidence type="ECO:0000256" key="1">
    <source>
        <dbReference type="SAM" id="MobiDB-lite"/>
    </source>
</evidence>
<reference evidence="2 3" key="1">
    <citation type="journal article" date="2015" name="BMC Genomics">
        <title>Gene expression during zombie ant biting behavior reflects the complexity underlying fungal parasitic behavioral manipulation.</title>
        <authorList>
            <person name="de Bekker C."/>
            <person name="Ohm R.A."/>
            <person name="Loreto R.G."/>
            <person name="Sebastian A."/>
            <person name="Albert I."/>
            <person name="Merrow M."/>
            <person name="Brachmann A."/>
            <person name="Hughes D.P."/>
        </authorList>
    </citation>
    <scope>NUCLEOTIDE SEQUENCE [LARGE SCALE GENOMIC DNA]</scope>
    <source>
        <strain evidence="2 3">SC16a</strain>
    </source>
</reference>
<proteinExistence type="predicted"/>
<evidence type="ECO:0000313" key="2">
    <source>
        <dbReference type="EMBL" id="PFH60564.1"/>
    </source>
</evidence>
<accession>A0A2A9PH81</accession>
<name>A0A2A9PH81_OPHUN</name>
<gene>
    <name evidence="2" type="ORF">XA68_10769</name>
</gene>
<dbReference type="STRING" id="268505.A0A2A9PH81"/>
<protein>
    <submittedName>
        <fullName evidence="2">Uncharacterized protein</fullName>
    </submittedName>
</protein>
<dbReference type="AlphaFoldDB" id="A0A2A9PH81"/>
<feature type="region of interest" description="Disordered" evidence="1">
    <location>
        <begin position="428"/>
        <end position="472"/>
    </location>
</feature>
<comment type="caution">
    <text evidence="2">The sequence shown here is derived from an EMBL/GenBank/DDBJ whole genome shotgun (WGS) entry which is preliminary data.</text>
</comment>
<organism evidence="2 3">
    <name type="scientific">Ophiocordyceps unilateralis</name>
    <name type="common">Zombie-ant fungus</name>
    <name type="synonym">Torrubia unilateralis</name>
    <dbReference type="NCBI Taxonomy" id="268505"/>
    <lineage>
        <taxon>Eukaryota</taxon>
        <taxon>Fungi</taxon>
        <taxon>Dikarya</taxon>
        <taxon>Ascomycota</taxon>
        <taxon>Pezizomycotina</taxon>
        <taxon>Sordariomycetes</taxon>
        <taxon>Hypocreomycetidae</taxon>
        <taxon>Hypocreales</taxon>
        <taxon>Ophiocordycipitaceae</taxon>
        <taxon>Ophiocordyceps</taxon>
    </lineage>
</organism>
<dbReference type="OrthoDB" id="4923306at2759"/>